<dbReference type="KEGG" id="psim:KR76_17840"/>
<dbReference type="AlphaFoldDB" id="A0A0A1DS10"/>
<accession>A0A0A1DS10</accession>
<dbReference type="eggNOG" id="ENOG50333PP">
    <property type="taxonomic scope" value="Bacteria"/>
</dbReference>
<proteinExistence type="predicted"/>
<keyword evidence="2" id="KW-0732">Signal</keyword>
<feature type="signal peptide" evidence="2">
    <location>
        <begin position="1"/>
        <end position="25"/>
    </location>
</feature>
<gene>
    <name evidence="3" type="ORF">KR76_17840</name>
</gene>
<evidence type="ECO:0000256" key="1">
    <source>
        <dbReference type="SAM" id="MobiDB-lite"/>
    </source>
</evidence>
<evidence type="ECO:0000256" key="2">
    <source>
        <dbReference type="SAM" id="SignalP"/>
    </source>
</evidence>
<feature type="region of interest" description="Disordered" evidence="1">
    <location>
        <begin position="228"/>
        <end position="262"/>
    </location>
</feature>
<dbReference type="GO" id="GO:0016641">
    <property type="term" value="F:oxidoreductase activity, acting on the CH-NH2 group of donors, oxygen as acceptor"/>
    <property type="evidence" value="ECO:0007669"/>
    <property type="project" value="InterPro"/>
</dbReference>
<keyword evidence="4" id="KW-1185">Reference proteome</keyword>
<dbReference type="STRING" id="2045.KR76_17840"/>
<dbReference type="EMBL" id="CP009896">
    <property type="protein sequence ID" value="AIY18170.1"/>
    <property type="molecule type" value="Genomic_DNA"/>
</dbReference>
<dbReference type="Proteomes" id="UP000030300">
    <property type="component" value="Chromosome"/>
</dbReference>
<dbReference type="GO" id="GO:0005507">
    <property type="term" value="F:copper ion binding"/>
    <property type="evidence" value="ECO:0007669"/>
    <property type="project" value="InterPro"/>
</dbReference>
<dbReference type="OrthoDB" id="914406at2"/>
<dbReference type="GeneID" id="96610676"/>
<evidence type="ECO:0000313" key="3">
    <source>
        <dbReference type="EMBL" id="AIY18170.1"/>
    </source>
</evidence>
<reference evidence="3 4" key="1">
    <citation type="journal article" date="2015" name="Genome Announc.">
        <title>Complete Genome Sequence of Steroid-Transforming Nocardioides simplex VKM Ac-2033D.</title>
        <authorList>
            <person name="Shtratnikova V.Y."/>
            <person name="Schelkunov M.I."/>
            <person name="Pekov Y.A."/>
            <person name="Fokina V.V."/>
            <person name="Logacheva M.D."/>
            <person name="Sokolov S.L."/>
            <person name="Bragin E.Y."/>
            <person name="Ashapkin V.V."/>
            <person name="Donova M.V."/>
        </authorList>
    </citation>
    <scope>NUCLEOTIDE SEQUENCE [LARGE SCALE GENOMIC DNA]</scope>
    <source>
        <strain evidence="3 4">VKM Ac-2033D</strain>
    </source>
</reference>
<dbReference type="InterPro" id="IPR001695">
    <property type="entry name" value="Lysyl_oxidase"/>
</dbReference>
<dbReference type="RefSeq" id="WP_038680150.1">
    <property type="nucleotide sequence ID" value="NZ_BJMC01000018.1"/>
</dbReference>
<sequence length="491" mass="53025">MKLRLGAAVAALTVAGLTLPGSATATPPAAAKPAAKAAPTGSPVALRGPAKVVAYSEDGRVYGDLGINLAAATDQAFEVRSTRADWNSPIRTVWQSPSGPVALPAQTRWDGLSRFVRLTIRRADGSVARTRYVDTCLNSYNTQRTNPDAPLRSPYPDGCPANPFTIGSVQGIQAGWVSGIETWNTSFKLKPGKYTITADINAAYTRAIGIAPADATRTYRLVVRKVRGDSGEESGHRAGHAATARPSATPPSGTRSGAPTDAVPDLRSLPAFGMTLSPNSKRLRFSATVWNAGDGPMVVDGFRRGRSDVMDAYQYFIDSAGNQTGYRKVGTMIWHKAKSHNHWHFEDFARYTLLRADKTEAVRSRKESFCLANTDAVDYTVPGADWRPENTDLHTACGDRGTVSLREVLASGSGDTYSQFRAGQAFRIDNLPNGIYYISVEGNPNRNLVESDTTNNVALRKIKLSGKPKHRKLTVFPVGIIDDEGYGYDEE</sequence>
<name>A0A0A1DS10_NOCSI</name>
<feature type="compositionally biased region" description="Low complexity" evidence="1">
    <location>
        <begin position="241"/>
        <end position="252"/>
    </location>
</feature>
<feature type="chain" id="PRO_5010410263" evidence="2">
    <location>
        <begin position="26"/>
        <end position="491"/>
    </location>
</feature>
<evidence type="ECO:0000313" key="4">
    <source>
        <dbReference type="Proteomes" id="UP000030300"/>
    </source>
</evidence>
<protein>
    <submittedName>
        <fullName evidence="3">Putative secreted protein</fullName>
    </submittedName>
</protein>
<feature type="region of interest" description="Disordered" evidence="1">
    <location>
        <begin position="22"/>
        <end position="43"/>
    </location>
</feature>
<dbReference type="Pfam" id="PF01186">
    <property type="entry name" value="Lysyl_oxidase"/>
    <property type="match status" value="1"/>
</dbReference>
<dbReference type="HOGENOM" id="CLU_523416_0_0_11"/>
<organism evidence="3 4">
    <name type="scientific">Nocardioides simplex</name>
    <name type="common">Arthrobacter simplex</name>
    <dbReference type="NCBI Taxonomy" id="2045"/>
    <lineage>
        <taxon>Bacteria</taxon>
        <taxon>Bacillati</taxon>
        <taxon>Actinomycetota</taxon>
        <taxon>Actinomycetes</taxon>
        <taxon>Propionibacteriales</taxon>
        <taxon>Nocardioidaceae</taxon>
        <taxon>Pimelobacter</taxon>
    </lineage>
</organism>